<gene>
    <name evidence="1" type="primary">LOC114348476</name>
</gene>
<dbReference type="RefSeq" id="XP_028154841.1">
    <property type="nucleotide sequence ID" value="XM_028299040.1"/>
</dbReference>
<organism evidence="1">
    <name type="scientific">Diabrotica virgifera virgifera</name>
    <name type="common">western corn rootworm</name>
    <dbReference type="NCBI Taxonomy" id="50390"/>
    <lineage>
        <taxon>Eukaryota</taxon>
        <taxon>Metazoa</taxon>
        <taxon>Ecdysozoa</taxon>
        <taxon>Arthropoda</taxon>
        <taxon>Hexapoda</taxon>
        <taxon>Insecta</taxon>
        <taxon>Pterygota</taxon>
        <taxon>Neoptera</taxon>
        <taxon>Endopterygota</taxon>
        <taxon>Coleoptera</taxon>
        <taxon>Polyphaga</taxon>
        <taxon>Cucujiformia</taxon>
        <taxon>Chrysomeloidea</taxon>
        <taxon>Chrysomelidae</taxon>
        <taxon>Galerucinae</taxon>
        <taxon>Diabroticina</taxon>
        <taxon>Diabroticites</taxon>
        <taxon>Diabrotica</taxon>
    </lineage>
</organism>
<reference evidence="1" key="1">
    <citation type="submission" date="2025-08" db="UniProtKB">
        <authorList>
            <consortium name="RefSeq"/>
        </authorList>
    </citation>
    <scope>IDENTIFICATION</scope>
    <source>
        <tissue evidence="1">Whole insect</tissue>
    </source>
</reference>
<protein>
    <submittedName>
        <fullName evidence="1">Uncharacterized protein LOC114348476</fullName>
    </submittedName>
</protein>
<evidence type="ECO:0000313" key="1">
    <source>
        <dbReference type="RefSeq" id="XP_028154841.1"/>
    </source>
</evidence>
<name>A0A6P7GYL9_DIAVI</name>
<proteinExistence type="predicted"/>
<sequence length="148" mass="17700">MVNKRFRNGCLSVKGYPGADVSSDHVPVVGKFRFRFKKVAKKNSNKKCDMRILKDKKTKETVAQILSEKLINMEQTYNAEESLQNICETFNNIREEHLIEKKEMRKSWMNDNILQLMEERRKSKNNKIMYNTIQRQIRTEIRKAKENW</sequence>
<accession>A0A6P7GYL9</accession>
<dbReference type="InParanoid" id="A0A6P7GYL9"/>
<dbReference type="AlphaFoldDB" id="A0A6P7GYL9"/>